<dbReference type="EMBL" id="MU167280">
    <property type="protein sequence ID" value="KAG0145249.1"/>
    <property type="molecule type" value="Genomic_DNA"/>
</dbReference>
<gene>
    <name evidence="1" type="ORF">CROQUDRAFT_94103</name>
</gene>
<dbReference type="Proteomes" id="UP000886653">
    <property type="component" value="Unassembled WGS sequence"/>
</dbReference>
<protein>
    <submittedName>
        <fullName evidence="1">Uncharacterized protein</fullName>
    </submittedName>
</protein>
<keyword evidence="2" id="KW-1185">Reference proteome</keyword>
<name>A0A9P6NJF0_9BASI</name>
<reference evidence="1" key="1">
    <citation type="submission" date="2013-11" db="EMBL/GenBank/DDBJ databases">
        <title>Genome sequence of the fusiform rust pathogen reveals effectors for host alternation and coevolution with pine.</title>
        <authorList>
            <consortium name="DOE Joint Genome Institute"/>
            <person name="Smith K."/>
            <person name="Pendleton A."/>
            <person name="Kubisiak T."/>
            <person name="Anderson C."/>
            <person name="Salamov A."/>
            <person name="Aerts A."/>
            <person name="Riley R."/>
            <person name="Clum A."/>
            <person name="Lindquist E."/>
            <person name="Ence D."/>
            <person name="Campbell M."/>
            <person name="Kronenberg Z."/>
            <person name="Feau N."/>
            <person name="Dhillon B."/>
            <person name="Hamelin R."/>
            <person name="Burleigh J."/>
            <person name="Smith J."/>
            <person name="Yandell M."/>
            <person name="Nelson C."/>
            <person name="Grigoriev I."/>
            <person name="Davis J."/>
        </authorList>
    </citation>
    <scope>NUCLEOTIDE SEQUENCE</scope>
    <source>
        <strain evidence="1">G11</strain>
    </source>
</reference>
<evidence type="ECO:0000313" key="1">
    <source>
        <dbReference type="EMBL" id="KAG0145249.1"/>
    </source>
</evidence>
<accession>A0A9P6NJF0</accession>
<dbReference type="AlphaFoldDB" id="A0A9P6NJF0"/>
<comment type="caution">
    <text evidence="1">The sequence shown here is derived from an EMBL/GenBank/DDBJ whole genome shotgun (WGS) entry which is preliminary data.</text>
</comment>
<proteinExistence type="predicted"/>
<sequence>MKPAQLGKRATMLPPSTSTIASIFPQLLHPAPLQSATILISSDLTSSTCADLNPAGVTPQAYMLIGILLKTARHP</sequence>
<organism evidence="1 2">
    <name type="scientific">Cronartium quercuum f. sp. fusiforme G11</name>
    <dbReference type="NCBI Taxonomy" id="708437"/>
    <lineage>
        <taxon>Eukaryota</taxon>
        <taxon>Fungi</taxon>
        <taxon>Dikarya</taxon>
        <taxon>Basidiomycota</taxon>
        <taxon>Pucciniomycotina</taxon>
        <taxon>Pucciniomycetes</taxon>
        <taxon>Pucciniales</taxon>
        <taxon>Coleosporiaceae</taxon>
        <taxon>Cronartium</taxon>
    </lineage>
</organism>
<evidence type="ECO:0000313" key="2">
    <source>
        <dbReference type="Proteomes" id="UP000886653"/>
    </source>
</evidence>